<dbReference type="Gene3D" id="1.10.3730.20">
    <property type="match status" value="1"/>
</dbReference>
<protein>
    <submittedName>
        <fullName evidence="8">DMT family transporter</fullName>
    </submittedName>
</protein>
<evidence type="ECO:0000259" key="7">
    <source>
        <dbReference type="Pfam" id="PF00892"/>
    </source>
</evidence>
<keyword evidence="5 6" id="KW-0472">Membrane</keyword>
<keyword evidence="4 6" id="KW-1133">Transmembrane helix</keyword>
<evidence type="ECO:0000256" key="4">
    <source>
        <dbReference type="ARBA" id="ARBA00022989"/>
    </source>
</evidence>
<dbReference type="InterPro" id="IPR000620">
    <property type="entry name" value="EamA_dom"/>
</dbReference>
<evidence type="ECO:0000313" key="8">
    <source>
        <dbReference type="EMBL" id="MBN3580598.1"/>
    </source>
</evidence>
<evidence type="ECO:0000256" key="1">
    <source>
        <dbReference type="ARBA" id="ARBA00004651"/>
    </source>
</evidence>
<feature type="transmembrane region" description="Helical" evidence="6">
    <location>
        <begin position="141"/>
        <end position="160"/>
    </location>
</feature>
<proteinExistence type="predicted"/>
<dbReference type="InterPro" id="IPR050638">
    <property type="entry name" value="AA-Vitamin_Transporters"/>
</dbReference>
<dbReference type="PANTHER" id="PTHR32322:SF18">
    <property type="entry name" value="S-ADENOSYLMETHIONINE_S-ADENOSYLHOMOCYSTEINE TRANSPORTER"/>
    <property type="match status" value="1"/>
</dbReference>
<keyword evidence="3 6" id="KW-0812">Transmembrane</keyword>
<evidence type="ECO:0000256" key="6">
    <source>
        <dbReference type="SAM" id="Phobius"/>
    </source>
</evidence>
<evidence type="ECO:0000313" key="9">
    <source>
        <dbReference type="Proteomes" id="UP000779070"/>
    </source>
</evidence>
<dbReference type="PANTHER" id="PTHR32322">
    <property type="entry name" value="INNER MEMBRANE TRANSPORTER"/>
    <property type="match status" value="1"/>
</dbReference>
<feature type="transmembrane region" description="Helical" evidence="6">
    <location>
        <begin position="110"/>
        <end position="129"/>
    </location>
</feature>
<organism evidence="8 9">
    <name type="scientific">Vibrio neptunius</name>
    <dbReference type="NCBI Taxonomy" id="170651"/>
    <lineage>
        <taxon>Bacteria</taxon>
        <taxon>Pseudomonadati</taxon>
        <taxon>Pseudomonadota</taxon>
        <taxon>Gammaproteobacteria</taxon>
        <taxon>Vibrionales</taxon>
        <taxon>Vibrionaceae</taxon>
        <taxon>Vibrio</taxon>
    </lineage>
</organism>
<comment type="caution">
    <text evidence="8">The sequence shown here is derived from an EMBL/GenBank/DDBJ whole genome shotgun (WGS) entry which is preliminary data.</text>
</comment>
<keyword evidence="9" id="KW-1185">Reference proteome</keyword>
<name>A0ABS3AAR9_9VIBR</name>
<feature type="transmembrane region" description="Helical" evidence="6">
    <location>
        <begin position="83"/>
        <end position="104"/>
    </location>
</feature>
<dbReference type="InterPro" id="IPR037185">
    <property type="entry name" value="EmrE-like"/>
</dbReference>
<sequence length="300" mass="32227">MKVLPMTSAKHVESINRAGLRKLFYVVSIGVLVACNFALSKYAVTNGLAPIDVTVIPMAGAAFLLIVLLLIQKKLKISEFNHFQYYVIAGLLGVSLPNLASSLALQELNASTFSVLVTLSPIFTLLFAFPFERKSLTKSKTMGIFVGLLSALLVTVNPSLETEVTAKSLLIALAVPLLLGAGNVYRSKAFPSKANPIALAAGMLTIQSLLWFPVSNISAGWVATGYEWVLGVMTINAALSYLLTFRFQQMTDGVGFSQVGNVVTVTGVLIGVTVYGEAMTFELILAILLLGCSLYLFNKY</sequence>
<feature type="transmembrane region" description="Helical" evidence="6">
    <location>
        <begin position="49"/>
        <end position="71"/>
    </location>
</feature>
<feature type="transmembrane region" description="Helical" evidence="6">
    <location>
        <begin position="23"/>
        <end position="43"/>
    </location>
</feature>
<dbReference type="Pfam" id="PF00892">
    <property type="entry name" value="EamA"/>
    <property type="match status" value="1"/>
</dbReference>
<dbReference type="SUPFAM" id="SSF103481">
    <property type="entry name" value="Multidrug resistance efflux transporter EmrE"/>
    <property type="match status" value="1"/>
</dbReference>
<feature type="domain" description="EamA" evidence="7">
    <location>
        <begin position="23"/>
        <end position="155"/>
    </location>
</feature>
<comment type="subcellular location">
    <subcellularLocation>
        <location evidence="1">Cell membrane</location>
        <topology evidence="1">Multi-pass membrane protein</topology>
    </subcellularLocation>
</comment>
<feature type="transmembrane region" description="Helical" evidence="6">
    <location>
        <begin position="226"/>
        <end position="244"/>
    </location>
</feature>
<gene>
    <name evidence="8" type="ORF">JYA62_23585</name>
</gene>
<evidence type="ECO:0000256" key="5">
    <source>
        <dbReference type="ARBA" id="ARBA00023136"/>
    </source>
</evidence>
<dbReference type="EMBL" id="JAFHLB010000059">
    <property type="protein sequence ID" value="MBN3580598.1"/>
    <property type="molecule type" value="Genomic_DNA"/>
</dbReference>
<evidence type="ECO:0000256" key="2">
    <source>
        <dbReference type="ARBA" id="ARBA00022475"/>
    </source>
</evidence>
<dbReference type="PROSITE" id="PS51257">
    <property type="entry name" value="PROKAR_LIPOPROTEIN"/>
    <property type="match status" value="1"/>
</dbReference>
<feature type="transmembrane region" description="Helical" evidence="6">
    <location>
        <begin position="256"/>
        <end position="275"/>
    </location>
</feature>
<accession>A0ABS3AAR9</accession>
<dbReference type="Proteomes" id="UP000779070">
    <property type="component" value="Unassembled WGS sequence"/>
</dbReference>
<feature type="transmembrane region" description="Helical" evidence="6">
    <location>
        <begin position="197"/>
        <end position="214"/>
    </location>
</feature>
<evidence type="ECO:0000256" key="3">
    <source>
        <dbReference type="ARBA" id="ARBA00022692"/>
    </source>
</evidence>
<keyword evidence="2" id="KW-1003">Cell membrane</keyword>
<feature type="transmembrane region" description="Helical" evidence="6">
    <location>
        <begin position="166"/>
        <end position="185"/>
    </location>
</feature>
<feature type="transmembrane region" description="Helical" evidence="6">
    <location>
        <begin position="281"/>
        <end position="297"/>
    </location>
</feature>
<reference evidence="8 9" key="1">
    <citation type="submission" date="2021-02" db="EMBL/GenBank/DDBJ databases">
        <title>Draft Genome Sequences of 5 Vibrio neptunius Strains Isolated From of Bivalve Hatcheries.</title>
        <authorList>
            <person name="Galvis F."/>
            <person name="Barja J.L."/>
            <person name="Lemos M.L."/>
            <person name="Balado M."/>
        </authorList>
    </citation>
    <scope>NUCLEOTIDE SEQUENCE [LARGE SCALE GENOMIC DNA]</scope>
    <source>
        <strain evidence="8 9">PP-145.98</strain>
    </source>
</reference>